<evidence type="ECO:0000256" key="1">
    <source>
        <dbReference type="ARBA" id="ARBA00023125"/>
    </source>
</evidence>
<keyword evidence="1 3" id="KW-0238">DNA-binding</keyword>
<evidence type="ECO:0000259" key="5">
    <source>
        <dbReference type="PROSITE" id="PS51900"/>
    </source>
</evidence>
<feature type="region of interest" description="Disordered" evidence="4">
    <location>
        <begin position="157"/>
        <end position="179"/>
    </location>
</feature>
<evidence type="ECO:0000256" key="3">
    <source>
        <dbReference type="PROSITE-ProRule" id="PRU01248"/>
    </source>
</evidence>
<evidence type="ECO:0000313" key="7">
    <source>
        <dbReference type="Proteomes" id="UP001432161"/>
    </source>
</evidence>
<reference evidence="6" key="1">
    <citation type="submission" date="2022-10" db="EMBL/GenBank/DDBJ databases">
        <title>The complete genomes of actinobacterial strains from the NBC collection.</title>
        <authorList>
            <person name="Joergensen T.S."/>
            <person name="Alvarez Arevalo M."/>
            <person name="Sterndorff E.B."/>
            <person name="Faurdal D."/>
            <person name="Vuksanovic O."/>
            <person name="Mourched A.-S."/>
            <person name="Charusanti P."/>
            <person name="Shaw S."/>
            <person name="Blin K."/>
            <person name="Weber T."/>
        </authorList>
    </citation>
    <scope>NUCLEOTIDE SEQUENCE</scope>
    <source>
        <strain evidence="6">NBC_00489</strain>
    </source>
</reference>
<accession>A0ABZ1UZN2</accession>
<evidence type="ECO:0000256" key="4">
    <source>
        <dbReference type="SAM" id="MobiDB-lite"/>
    </source>
</evidence>
<feature type="region of interest" description="Disordered" evidence="4">
    <location>
        <begin position="471"/>
        <end position="494"/>
    </location>
</feature>
<dbReference type="EMBL" id="CP108330">
    <property type="protein sequence ID" value="WUR37219.1"/>
    <property type="molecule type" value="Genomic_DNA"/>
</dbReference>
<dbReference type="InterPro" id="IPR010998">
    <property type="entry name" value="Integrase_recombinase_N"/>
</dbReference>
<dbReference type="InterPro" id="IPR011010">
    <property type="entry name" value="DNA_brk_join_enz"/>
</dbReference>
<evidence type="ECO:0000313" key="6">
    <source>
        <dbReference type="EMBL" id="WUR37219.1"/>
    </source>
</evidence>
<organism evidence="6 7">
    <name type="scientific">Streptomyces griseoaurantiacus</name>
    <dbReference type="NCBI Taxonomy" id="68213"/>
    <lineage>
        <taxon>Bacteria</taxon>
        <taxon>Bacillati</taxon>
        <taxon>Actinomycetota</taxon>
        <taxon>Actinomycetes</taxon>
        <taxon>Kitasatosporales</taxon>
        <taxon>Streptomycetaceae</taxon>
        <taxon>Streptomyces</taxon>
        <taxon>Streptomyces aurantiacus group</taxon>
    </lineage>
</organism>
<dbReference type="PROSITE" id="PS51900">
    <property type="entry name" value="CB"/>
    <property type="match status" value="1"/>
</dbReference>
<dbReference type="Gene3D" id="1.10.150.130">
    <property type="match status" value="1"/>
</dbReference>
<dbReference type="Proteomes" id="UP001432161">
    <property type="component" value="Chromosome"/>
</dbReference>
<proteinExistence type="predicted"/>
<dbReference type="InterPro" id="IPR004107">
    <property type="entry name" value="Integrase_SAM-like_N"/>
</dbReference>
<feature type="domain" description="Core-binding (CB)" evidence="5">
    <location>
        <begin position="53"/>
        <end position="141"/>
    </location>
</feature>
<dbReference type="InterPro" id="IPR013762">
    <property type="entry name" value="Integrase-like_cat_sf"/>
</dbReference>
<keyword evidence="2" id="KW-0233">DNA recombination</keyword>
<sequence>MTNPDWRVFYTRRDLPRPQTADPLIDTLWDLDDWLDDHKILDATPYLISPDGRYDTDLNEYFTTELAGSPEDTQRAHASDLKLWLNFLWRSRGRKDWRHATPEDRAAYKQWRTADPRGPHIDWTTWDREVASVNSFYKWAVNPRRKYAAENPILQRESRARDAHGRRGGGLTPAEASHTGPRKEVVWLTPHMYRTWRDVGLLGLTSEGLADPSFRGRFAARNGTYCDLMIRTGLRLCEQTSLSVFELPHPVPGKQNVRTWLPWRIAKWGSARWVYLPASSLKAVWDYVEMERAEAIEDARDAGVYDRIRDPLIITDRAKPFVVVEGERLTVDQLGHAERRRLLIDTPDGLEPAALWINENGLPSKGSCWQEAFKTANKRTRRLRLGVRAHPHALRHSYAVITLEQLWRGHIQDLAEMNPAQRRTHQMIFGDPLNWVRLRLGHRSVTTTLRYLHALQELELETRLALIPNDWEPTGVDSDESTPGTDSDLEVLSR</sequence>
<dbReference type="SUPFAM" id="SSF56349">
    <property type="entry name" value="DNA breaking-rejoining enzymes"/>
    <property type="match status" value="1"/>
</dbReference>
<evidence type="ECO:0000256" key="2">
    <source>
        <dbReference type="ARBA" id="ARBA00023172"/>
    </source>
</evidence>
<gene>
    <name evidence="6" type="ORF">OHN36_08490</name>
</gene>
<dbReference type="Gene3D" id="1.10.443.10">
    <property type="entry name" value="Intergrase catalytic core"/>
    <property type="match status" value="1"/>
</dbReference>
<name>A0ABZ1UZN2_9ACTN</name>
<keyword evidence="7" id="KW-1185">Reference proteome</keyword>
<dbReference type="InterPro" id="IPR044068">
    <property type="entry name" value="CB"/>
</dbReference>
<protein>
    <submittedName>
        <fullName evidence="6">Site-specific integrase</fullName>
    </submittedName>
</protein>
<dbReference type="Pfam" id="PF02899">
    <property type="entry name" value="Phage_int_SAM_1"/>
    <property type="match status" value="1"/>
</dbReference>